<dbReference type="InterPro" id="IPR011990">
    <property type="entry name" value="TPR-like_helical_dom_sf"/>
</dbReference>
<dbReference type="RefSeq" id="WP_058462978.1">
    <property type="nucleotide sequence ID" value="NZ_CAAAHS010000001.1"/>
</dbReference>
<name>A0A0W0R0X8_9GAMM</name>
<keyword evidence="1" id="KW-1133">Transmembrane helix</keyword>
<evidence type="ECO:0000313" key="4">
    <source>
        <dbReference type="Proteomes" id="UP000054859"/>
    </source>
</evidence>
<proteinExistence type="predicted"/>
<reference evidence="3 5" key="2">
    <citation type="submission" date="2018-12" db="EMBL/GenBank/DDBJ databases">
        <authorList>
            <consortium name="Pathogen Informatics"/>
        </authorList>
    </citation>
    <scope>NUCLEOTIDE SEQUENCE [LARGE SCALE GENOMIC DNA]</scope>
    <source>
        <strain evidence="3 5">NCTC12735</strain>
        <plasmid evidence="5">24</plasmid>
    </source>
</reference>
<reference evidence="2 4" key="1">
    <citation type="submission" date="2015-11" db="EMBL/GenBank/DDBJ databases">
        <title>Identification of large and diverse effector repertoires of 38 Legionella species.</title>
        <authorList>
            <person name="Burstein D."/>
            <person name="Amaro F."/>
            <person name="Zusman T."/>
            <person name="Lifshitz Z."/>
            <person name="Cohen O."/>
            <person name="Gilbert J.A."/>
            <person name="Pupko T."/>
            <person name="Shuman H.A."/>
            <person name="Segal G."/>
        </authorList>
    </citation>
    <scope>NUCLEOTIDE SEQUENCE [LARGE SCALE GENOMIC DNA]</scope>
    <source>
        <strain evidence="2 4">1762-AUS-E</strain>
    </source>
</reference>
<dbReference type="Proteomes" id="UP000054859">
    <property type="component" value="Unassembled WGS sequence"/>
</dbReference>
<dbReference type="AlphaFoldDB" id="A0A0W0R0X8"/>
<keyword evidence="4" id="KW-1185">Reference proteome</keyword>
<keyword evidence="3" id="KW-0614">Plasmid</keyword>
<organism evidence="2 4">
    <name type="scientific">Legionella adelaidensis</name>
    <dbReference type="NCBI Taxonomy" id="45056"/>
    <lineage>
        <taxon>Bacteria</taxon>
        <taxon>Pseudomonadati</taxon>
        <taxon>Pseudomonadota</taxon>
        <taxon>Gammaproteobacteria</taxon>
        <taxon>Legionellales</taxon>
        <taxon>Legionellaceae</taxon>
        <taxon>Legionella</taxon>
    </lineage>
</organism>
<evidence type="ECO:0000313" key="3">
    <source>
        <dbReference type="EMBL" id="VEH86086.1"/>
    </source>
</evidence>
<feature type="transmembrane region" description="Helical" evidence="1">
    <location>
        <begin position="39"/>
        <end position="57"/>
    </location>
</feature>
<evidence type="ECO:0000313" key="2">
    <source>
        <dbReference type="EMBL" id="KTC64619.1"/>
    </source>
</evidence>
<evidence type="ECO:0000256" key="1">
    <source>
        <dbReference type="SAM" id="Phobius"/>
    </source>
</evidence>
<dbReference type="OrthoDB" id="5406098at2"/>
<keyword evidence="1" id="KW-0812">Transmembrane</keyword>
<gene>
    <name evidence="2" type="ORF">Lade_1913</name>
    <name evidence="3" type="ORF">NCTC12735_01733</name>
</gene>
<dbReference type="SUPFAM" id="SSF48452">
    <property type="entry name" value="TPR-like"/>
    <property type="match status" value="1"/>
</dbReference>
<protein>
    <submittedName>
        <fullName evidence="3">Flp pilus assembly protein TadD, contains TPR repeats</fullName>
    </submittedName>
</protein>
<accession>A0A0W0R0X8</accession>
<dbReference type="PATRIC" id="fig|45056.6.peg.1975"/>
<keyword evidence="1" id="KW-0472">Membrane</keyword>
<dbReference type="STRING" id="45056.Lade_1913"/>
<dbReference type="KEGG" id="ladl:NCTC12735_01733"/>
<dbReference type="EMBL" id="LR134433">
    <property type="protein sequence ID" value="VEH86086.1"/>
    <property type="molecule type" value="Genomic_DNA"/>
</dbReference>
<dbReference type="Gene3D" id="1.25.40.10">
    <property type="entry name" value="Tetratricopeptide repeat domain"/>
    <property type="match status" value="2"/>
</dbReference>
<dbReference type="Proteomes" id="UP000281170">
    <property type="component" value="Plasmid 24"/>
</dbReference>
<dbReference type="EMBL" id="LNKA01000019">
    <property type="protein sequence ID" value="KTC64619.1"/>
    <property type="molecule type" value="Genomic_DNA"/>
</dbReference>
<evidence type="ECO:0000313" key="5">
    <source>
        <dbReference type="Proteomes" id="UP000281170"/>
    </source>
</evidence>
<sequence>MSLLNEMLKDLNENKSHLPTTPTYIPKQKKNFWQRLPYYMPWMVGTFGLSLLILLLSHGYPNKNLKKPNAPIASPNVPIFIQAAQPPQLKNDPIPATIISVLPSFHLVKEQEENHPSVIQPIPVLQNVSHSENELNLPFEEFPTEEVGTPAEVNKIYSRLTPQEWRDEQLNKALDAIEQGNNSSAIRILDFLLYKFPYSVEGRESLAAIYISQNALNEAMRVVDEGLYLIPHSVRLNTMKARLLFEQDQVEEALGILDQFKPDIYKEPDFYGLRAAILQTVGRIAEAGSIYKILVEIESSNGQYWLGYGITLENKHKINQAVDAYKRVTECFDIEPSVRDYAEKRLKHLQG</sequence>
<geneLocation type="plasmid" evidence="3 5">
    <name>24</name>
</geneLocation>